<dbReference type="Proteomes" id="UP000650467">
    <property type="component" value="Unassembled WGS sequence"/>
</dbReference>
<keyword evidence="3" id="KW-0812">Transmembrane</keyword>
<dbReference type="PROSITE" id="PS50287">
    <property type="entry name" value="SRCR_2"/>
    <property type="match status" value="1"/>
</dbReference>
<dbReference type="SUPFAM" id="SSF56487">
    <property type="entry name" value="SRCR-like"/>
    <property type="match status" value="1"/>
</dbReference>
<name>A0A835SPN8_CHLIN</name>
<dbReference type="PRINTS" id="PR00258">
    <property type="entry name" value="SPERACTRCPTR"/>
</dbReference>
<accession>A0A835SPN8</accession>
<gene>
    <name evidence="5" type="ORF">HXX76_014673</name>
</gene>
<dbReference type="InterPro" id="IPR036772">
    <property type="entry name" value="SRCR-like_dom_sf"/>
</dbReference>
<evidence type="ECO:0000256" key="1">
    <source>
        <dbReference type="ARBA" id="ARBA00023157"/>
    </source>
</evidence>
<dbReference type="EMBL" id="JAEHOC010000067">
    <property type="protein sequence ID" value="KAG2424295.1"/>
    <property type="molecule type" value="Genomic_DNA"/>
</dbReference>
<reference evidence="5" key="1">
    <citation type="journal article" date="2020" name="bioRxiv">
        <title>Comparative genomics of Chlamydomonas.</title>
        <authorList>
            <person name="Craig R.J."/>
            <person name="Hasan A.R."/>
            <person name="Ness R.W."/>
            <person name="Keightley P.D."/>
        </authorList>
    </citation>
    <scope>NUCLEOTIDE SEQUENCE</scope>
    <source>
        <strain evidence="5">SAG 7.73</strain>
    </source>
</reference>
<dbReference type="Pfam" id="PF00530">
    <property type="entry name" value="SRCR"/>
    <property type="match status" value="1"/>
</dbReference>
<sequence>MWDGDMWGTVCDDGFGAEEATVACRELGYAGGEAVVAWGGGQGPIMMDDVVCSPDTHKRLHECLKTADQNCFHAEDVGLRCFAPVAAPAPTGASGRPPPAVVAPAPAPPPLPVPVQQQVKEQEQTAHEVQTPVVEVATEAVVEEAPASITTTTGKDVMGGLDRVAASAPLADLPPLADSRQQQGLHGPAVIGIAVAVGVAVVALAALVVVAAMRRRAARENEKELLEQELADQKV</sequence>
<evidence type="ECO:0000256" key="2">
    <source>
        <dbReference type="SAM" id="MobiDB-lite"/>
    </source>
</evidence>
<keyword evidence="3" id="KW-0472">Membrane</keyword>
<dbReference type="SMART" id="SM00202">
    <property type="entry name" value="SR"/>
    <property type="match status" value="1"/>
</dbReference>
<comment type="caution">
    <text evidence="5">The sequence shown here is derived from an EMBL/GenBank/DDBJ whole genome shotgun (WGS) entry which is preliminary data.</text>
</comment>
<dbReference type="PANTHER" id="PTHR48071:SF18">
    <property type="entry name" value="DELETED IN MALIGNANT BRAIN TUMORS 1 PROTEIN-RELATED"/>
    <property type="match status" value="1"/>
</dbReference>
<dbReference type="InterPro" id="IPR001190">
    <property type="entry name" value="SRCR"/>
</dbReference>
<evidence type="ECO:0000256" key="3">
    <source>
        <dbReference type="SAM" id="Phobius"/>
    </source>
</evidence>
<keyword evidence="6" id="KW-1185">Reference proteome</keyword>
<evidence type="ECO:0000313" key="5">
    <source>
        <dbReference type="EMBL" id="KAG2424295.1"/>
    </source>
</evidence>
<organism evidence="5 6">
    <name type="scientific">Chlamydomonas incerta</name>
    <dbReference type="NCBI Taxonomy" id="51695"/>
    <lineage>
        <taxon>Eukaryota</taxon>
        <taxon>Viridiplantae</taxon>
        <taxon>Chlorophyta</taxon>
        <taxon>core chlorophytes</taxon>
        <taxon>Chlorophyceae</taxon>
        <taxon>CS clade</taxon>
        <taxon>Chlamydomonadales</taxon>
        <taxon>Chlamydomonadaceae</taxon>
        <taxon>Chlamydomonas</taxon>
    </lineage>
</organism>
<dbReference type="GO" id="GO:0016020">
    <property type="term" value="C:membrane"/>
    <property type="evidence" value="ECO:0007669"/>
    <property type="project" value="InterPro"/>
</dbReference>
<proteinExistence type="predicted"/>
<keyword evidence="1" id="KW-1015">Disulfide bond</keyword>
<dbReference type="AlphaFoldDB" id="A0A835SPN8"/>
<feature type="compositionally biased region" description="Pro residues" evidence="2">
    <location>
        <begin position="96"/>
        <end position="109"/>
    </location>
</feature>
<keyword evidence="3" id="KW-1133">Transmembrane helix</keyword>
<protein>
    <recommendedName>
        <fullName evidence="4">SRCR domain-containing protein</fullName>
    </recommendedName>
</protein>
<feature type="transmembrane region" description="Helical" evidence="3">
    <location>
        <begin position="189"/>
        <end position="213"/>
    </location>
</feature>
<evidence type="ECO:0000313" key="6">
    <source>
        <dbReference type="Proteomes" id="UP000650467"/>
    </source>
</evidence>
<feature type="region of interest" description="Disordered" evidence="2">
    <location>
        <begin position="90"/>
        <end position="109"/>
    </location>
</feature>
<dbReference type="PANTHER" id="PTHR48071">
    <property type="entry name" value="SRCR DOMAIN-CONTAINING PROTEIN"/>
    <property type="match status" value="1"/>
</dbReference>
<feature type="domain" description="SRCR" evidence="4">
    <location>
        <begin position="1"/>
        <end position="82"/>
    </location>
</feature>
<dbReference type="Gene3D" id="3.10.250.10">
    <property type="entry name" value="SRCR-like domain"/>
    <property type="match status" value="1"/>
</dbReference>
<evidence type="ECO:0000259" key="4">
    <source>
        <dbReference type="PROSITE" id="PS50287"/>
    </source>
</evidence>
<dbReference type="OrthoDB" id="549235at2759"/>